<dbReference type="InterPro" id="IPR012337">
    <property type="entry name" value="RNaseH-like_sf"/>
</dbReference>
<evidence type="ECO:0000313" key="4">
    <source>
        <dbReference type="RefSeq" id="XP_056691958.1"/>
    </source>
</evidence>
<evidence type="ECO:0008006" key="5">
    <source>
        <dbReference type="Google" id="ProtNLM"/>
    </source>
</evidence>
<dbReference type="Proteomes" id="UP000813463">
    <property type="component" value="Chromosome 2"/>
</dbReference>
<evidence type="ECO:0000259" key="2">
    <source>
        <dbReference type="PROSITE" id="PS50879"/>
    </source>
</evidence>
<dbReference type="PANTHER" id="PTHR33116:SF78">
    <property type="entry name" value="OS12G0587133 PROTEIN"/>
    <property type="match status" value="1"/>
</dbReference>
<dbReference type="Gene3D" id="3.60.10.10">
    <property type="entry name" value="Endonuclease/exonuclease/phosphatase"/>
    <property type="match status" value="1"/>
</dbReference>
<dbReference type="SUPFAM" id="SSF56219">
    <property type="entry name" value="DNase I-like"/>
    <property type="match status" value="1"/>
</dbReference>
<gene>
    <name evidence="4" type="primary">LOC130467471</name>
</gene>
<dbReference type="InterPro" id="IPR026960">
    <property type="entry name" value="RVT-Znf"/>
</dbReference>
<reference evidence="3" key="1">
    <citation type="journal article" date="2021" name="Nat. Commun.">
        <title>Genomic analyses provide insights into spinach domestication and the genetic basis of agronomic traits.</title>
        <authorList>
            <person name="Cai X."/>
            <person name="Sun X."/>
            <person name="Xu C."/>
            <person name="Sun H."/>
            <person name="Wang X."/>
            <person name="Ge C."/>
            <person name="Zhang Z."/>
            <person name="Wang Q."/>
            <person name="Fei Z."/>
            <person name="Jiao C."/>
            <person name="Wang Q."/>
        </authorList>
    </citation>
    <scope>NUCLEOTIDE SEQUENCE [LARGE SCALE GENOMIC DNA]</scope>
    <source>
        <strain evidence="3">cv. Varoflay</strain>
    </source>
</reference>
<organism evidence="3 4">
    <name type="scientific">Spinacia oleracea</name>
    <name type="common">Spinach</name>
    <dbReference type="NCBI Taxonomy" id="3562"/>
    <lineage>
        <taxon>Eukaryota</taxon>
        <taxon>Viridiplantae</taxon>
        <taxon>Streptophyta</taxon>
        <taxon>Embryophyta</taxon>
        <taxon>Tracheophyta</taxon>
        <taxon>Spermatophyta</taxon>
        <taxon>Magnoliopsida</taxon>
        <taxon>eudicotyledons</taxon>
        <taxon>Gunneridae</taxon>
        <taxon>Pentapetalae</taxon>
        <taxon>Caryophyllales</taxon>
        <taxon>Chenopodiaceae</taxon>
        <taxon>Chenopodioideae</taxon>
        <taxon>Anserineae</taxon>
        <taxon>Spinacia</taxon>
    </lineage>
</organism>
<evidence type="ECO:0000313" key="3">
    <source>
        <dbReference type="Proteomes" id="UP000813463"/>
    </source>
</evidence>
<dbReference type="InterPro" id="IPR002156">
    <property type="entry name" value="RNaseH_domain"/>
</dbReference>
<keyword evidence="3" id="KW-1185">Reference proteome</keyword>
<dbReference type="CDD" id="cd01650">
    <property type="entry name" value="RT_nLTR_like"/>
    <property type="match status" value="1"/>
</dbReference>
<dbReference type="CDD" id="cd06222">
    <property type="entry name" value="RNase_H_like"/>
    <property type="match status" value="1"/>
</dbReference>
<dbReference type="Pfam" id="PF13966">
    <property type="entry name" value="zf-RVT"/>
    <property type="match status" value="1"/>
</dbReference>
<dbReference type="InterPro" id="IPR036691">
    <property type="entry name" value="Endo/exonu/phosph_ase_sf"/>
</dbReference>
<dbReference type="GeneID" id="130467471"/>
<dbReference type="SUPFAM" id="SSF56672">
    <property type="entry name" value="DNA/RNA polymerases"/>
    <property type="match status" value="1"/>
</dbReference>
<evidence type="ECO:0000259" key="1">
    <source>
        <dbReference type="PROSITE" id="PS50878"/>
    </source>
</evidence>
<name>A0ABM3R8L9_SPIOL</name>
<feature type="domain" description="RNase H type-1" evidence="2">
    <location>
        <begin position="1183"/>
        <end position="1322"/>
    </location>
</feature>
<dbReference type="InterPro" id="IPR043502">
    <property type="entry name" value="DNA/RNA_pol_sf"/>
</dbReference>
<feature type="domain" description="Reverse transcriptase" evidence="1">
    <location>
        <begin position="442"/>
        <end position="708"/>
    </location>
</feature>
<accession>A0ABM3R8L9</accession>
<reference evidence="4" key="2">
    <citation type="submission" date="2025-08" db="UniProtKB">
        <authorList>
            <consortium name="RefSeq"/>
        </authorList>
    </citation>
    <scope>IDENTIFICATION</scope>
    <source>
        <tissue evidence="4">Leaf</tissue>
    </source>
</reference>
<dbReference type="InterPro" id="IPR000477">
    <property type="entry name" value="RT_dom"/>
</dbReference>
<proteinExistence type="predicted"/>
<dbReference type="SUPFAM" id="SSF53098">
    <property type="entry name" value="Ribonuclease H-like"/>
    <property type="match status" value="1"/>
</dbReference>
<dbReference type="Gene3D" id="3.30.420.10">
    <property type="entry name" value="Ribonuclease H-like superfamily/Ribonuclease H"/>
    <property type="match status" value="1"/>
</dbReference>
<dbReference type="InterPro" id="IPR044730">
    <property type="entry name" value="RNase_H-like_dom_plant"/>
</dbReference>
<dbReference type="InterPro" id="IPR036397">
    <property type="entry name" value="RNaseH_sf"/>
</dbReference>
<dbReference type="Pfam" id="PF13456">
    <property type="entry name" value="RVT_3"/>
    <property type="match status" value="1"/>
</dbReference>
<dbReference type="Pfam" id="PF00078">
    <property type="entry name" value="RVT_1"/>
    <property type="match status" value="1"/>
</dbReference>
<dbReference type="PROSITE" id="PS50879">
    <property type="entry name" value="RNASE_H_1"/>
    <property type="match status" value="1"/>
</dbReference>
<dbReference type="RefSeq" id="XP_056691958.1">
    <property type="nucleotide sequence ID" value="XM_056835980.1"/>
</dbReference>
<dbReference type="PANTHER" id="PTHR33116">
    <property type="entry name" value="REVERSE TRANSCRIPTASE ZINC-BINDING DOMAIN-CONTAINING PROTEIN-RELATED-RELATED"/>
    <property type="match status" value="1"/>
</dbReference>
<protein>
    <recommendedName>
        <fullName evidence="5">Reverse transcriptase domain-containing protein</fullName>
    </recommendedName>
</protein>
<dbReference type="PROSITE" id="PS50878">
    <property type="entry name" value="RT_POL"/>
    <property type="match status" value="1"/>
</dbReference>
<sequence>MVSLGSACQKLAPLSFSGFCGVDAEGLSGGLILLWSSNVLLSPVSVSSRFVLCSCTNVVDNEISYMLFVYGAPHVQDRFSIWNDIANIILEFPNILLVGDFNQVEFIEDKLGGSQLIPGRFEFIQWRLENGLIDIPFSGPPFTWTNNHRDNSVTFERLDKAYASSEWLYSHPQTTVIHQPIFLSDHSAIILRSDNINAPRRPYRIENWCLQAKPVVDFVISMWNQPVIGSPMFTLSSKLTTIRNFLFTWCIQNRRMWGINWREVSLAVESAASAIGPGPSASLFVTIKDDCVSRTQAMFMYWRQRCKVKWDAQGDSHSKLLFASVQARKRRNYIHSLQDSEGHTYSAGPQLRQHVSDFYADLFEVNSPSLDPLLYDWSDLQLRTLSSTDQAHLMVPFSALDIRVAMFNIADDKSPGPDGFSAAFFKIHWSVVGGQVVQAIQHFFAHGFMLKDWNRTFLVLLPKELHPQLVSQFRPIGLCNVIYKCIAKCITHRMRTVLPSLISDNQNAFVPGRLMSDECLIAHELLSLVNRTRARKKIYAVVKLDMNKAYDRVRWDFLFQALSKFGFPPSWVNIIRQCVSTVSYQVLVNGEPTRSFQPRCGLRQGDPLSPYLFVLCMEVFSALLRRAEQARLLQGISVCRGAPSVSHLFFADDALLFFQVSPDACNQVVSVLSEFSAISGQIINHQKSFVKFSPNTPQDYRDFLAASLGLGQRLSLGPYLGVPVDIGRSRCSAFFGLVDIIARKLANFSSRNLSAAAKLVVINSVLVASITHVLSVFLIPKSICERIDSLCLRFWWRSSDSSRGMSLAPSSIIHLSKGMGGLDVRKTATFNHALLAKSAWRIFHHPQLLLSRIYKVRYPSLAIHPPSVCVSRPSWGFRSLAQGFQVLGQGIAWKPGAGTSIKILQDVWVSSELVAFKASAIGSDCPTHVSSLLDPRSYAWNVSVVRRLFTDAISSQILALERPTALLDDVMYWKFTLDGRFSVRSAYAMLLRQSHNVASEVSTPSASWWKRFWGLDILPRFKVFLWKLFRNALPLATLLCQRGMPVDPVCSLCHQHPETACHLFRDCPLLLQFWSVEPLRMFCPSFSLNSFVHWCVQFITNLLKAPRGLLDGFISMLWTIWVMRNQARFRSVEWDPGAFQSILAGWNLRCSEVRALSVLCRQHRVLDGSFIARAPGLYSLGFSQPDICLVSDGAWLAASNNAGLGWVLQDPVSLVRVGGGAQACVVGSALQAELTACLWGLQMVVRRGFARVLIFTDSAIMVGLLSGAQTSPISVSWLVQRLRATLHSLSGFYVRKVSRRLVYPAHVLATSARRRQLLHHRF</sequence>